<dbReference type="InterPro" id="IPR050796">
    <property type="entry name" value="SCF_F-box_component"/>
</dbReference>
<proteinExistence type="predicted"/>
<feature type="transmembrane region" description="Helical" evidence="1">
    <location>
        <begin position="14"/>
        <end position="35"/>
    </location>
</feature>
<keyword evidence="1" id="KW-0472">Membrane</keyword>
<dbReference type="Proteomes" id="UP000029981">
    <property type="component" value="Chromosome 1"/>
</dbReference>
<dbReference type="AlphaFoldDB" id="A0A0A0LQ77"/>
<keyword evidence="1" id="KW-1133">Transmembrane helix</keyword>
<accession>A0A0A0LQ77</accession>
<dbReference type="PANTHER" id="PTHR31672:SF13">
    <property type="entry name" value="F-BOX PROTEIN CPR30-LIKE"/>
    <property type="match status" value="1"/>
</dbReference>
<name>A0A0A0LQ77_CUCSA</name>
<evidence type="ECO:0000313" key="3">
    <source>
        <dbReference type="EMBL" id="KGN64030.1"/>
    </source>
</evidence>
<feature type="domain" description="F-box associated beta-propeller type 3" evidence="2">
    <location>
        <begin position="195"/>
        <end position="290"/>
    </location>
</feature>
<keyword evidence="1" id="KW-0812">Transmembrane</keyword>
<reference evidence="3 4" key="3">
    <citation type="journal article" date="2010" name="BMC Genomics">
        <title>Transcriptome sequencing and comparative analysis of cucumber flowers with different sex types.</title>
        <authorList>
            <person name="Guo S."/>
            <person name="Zheng Y."/>
            <person name="Joung J.G."/>
            <person name="Liu S."/>
            <person name="Zhang Z."/>
            <person name="Crasta O.R."/>
            <person name="Sobral B.W."/>
            <person name="Xu Y."/>
            <person name="Huang S."/>
            <person name="Fei Z."/>
        </authorList>
    </citation>
    <scope>NUCLEOTIDE SEQUENCE [LARGE SCALE GENOMIC DNA]</scope>
    <source>
        <strain evidence="4">cv. 9930</strain>
    </source>
</reference>
<dbReference type="EMBL" id="CM002922">
    <property type="protein sequence ID" value="KGN64030.1"/>
    <property type="molecule type" value="Genomic_DNA"/>
</dbReference>
<dbReference type="PANTHER" id="PTHR31672">
    <property type="entry name" value="BNACNNG10540D PROTEIN"/>
    <property type="match status" value="1"/>
</dbReference>
<dbReference type="NCBIfam" id="TIGR01640">
    <property type="entry name" value="F_box_assoc_1"/>
    <property type="match status" value="1"/>
</dbReference>
<evidence type="ECO:0000313" key="4">
    <source>
        <dbReference type="Proteomes" id="UP000029981"/>
    </source>
</evidence>
<dbReference type="InterPro" id="IPR017451">
    <property type="entry name" value="F-box-assoc_interact_dom"/>
</dbReference>
<dbReference type="Pfam" id="PF08268">
    <property type="entry name" value="FBA_3"/>
    <property type="match status" value="1"/>
</dbReference>
<gene>
    <name evidence="3" type="ORF">Csa_1G038970</name>
</gene>
<reference evidence="3 4" key="4">
    <citation type="journal article" date="2011" name="BMC Genomics">
        <title>RNA-Seq improves annotation of protein-coding genes in the cucumber genome.</title>
        <authorList>
            <person name="Li Z."/>
            <person name="Zhang Z."/>
            <person name="Yan P."/>
            <person name="Huang S."/>
            <person name="Fei Z."/>
            <person name="Lin K."/>
        </authorList>
    </citation>
    <scope>NUCLEOTIDE SEQUENCE [LARGE SCALE GENOMIC DNA]</scope>
    <source>
        <strain evidence="4">cv. 9930</strain>
    </source>
</reference>
<dbReference type="Gramene" id="KGN64030">
    <property type="protein sequence ID" value="KGN64030"/>
    <property type="gene ID" value="Csa_1G038970"/>
</dbReference>
<reference evidence="3 4" key="2">
    <citation type="journal article" date="2009" name="PLoS ONE">
        <title>An integrated genetic and cytogenetic map of the cucumber genome.</title>
        <authorList>
            <person name="Ren Y."/>
            <person name="Zhang Z."/>
            <person name="Liu J."/>
            <person name="Staub J.E."/>
            <person name="Han Y."/>
            <person name="Cheng Z."/>
            <person name="Li X."/>
            <person name="Lu J."/>
            <person name="Miao H."/>
            <person name="Kang H."/>
            <person name="Xie B."/>
            <person name="Gu X."/>
            <person name="Wang X."/>
            <person name="Du Y."/>
            <person name="Jin W."/>
            <person name="Huang S."/>
        </authorList>
    </citation>
    <scope>NUCLEOTIDE SEQUENCE [LARGE SCALE GENOMIC DNA]</scope>
    <source>
        <strain evidence="4">cv. 9930</strain>
    </source>
</reference>
<keyword evidence="4" id="KW-1185">Reference proteome</keyword>
<dbReference type="InterPro" id="IPR013187">
    <property type="entry name" value="F-box-assoc_dom_typ3"/>
</dbReference>
<sequence length="439" mass="50684">MGSRRNLIKSRRKFRNLSAFTSLTTSISILFPTFWQGCCCCLILSHLQVVHPLVSERKRLRKSVVLHLELRDHNLKKFLGADADAVDCIDFSTLALVVNDWYASNLHFCLSSQYPNNKVEVDGEEVEQQEHNRFRASIRYSSPNIVEASTIFQFIHLQASERNRNRFDCVDLDPKHFDGMNLIGSFKLHSSWCSSSTGIVNSCNGFLCILNTKRVAMLNPMTNEYMELPSSTQYELSVYGLGYSPKTKGYKVGRHSYKNGELLVEILAFGTSLEDQDGKVQSQWRQVASMSTTYKMYRHANEKFEELWLPETGAIWKHTSYCGVFNGKLYISHYVTADSKYHVLMMNGKGLWELPFFINIPRFYKGSTRLDSYHFQLIKPWKDGKILCLFYSFLLVLYDTKTRKLEKLHQVKGIVKRSFRICQMDSIHFDSLPNILAGN</sequence>
<evidence type="ECO:0000259" key="2">
    <source>
        <dbReference type="Pfam" id="PF08268"/>
    </source>
</evidence>
<evidence type="ECO:0000256" key="1">
    <source>
        <dbReference type="SAM" id="Phobius"/>
    </source>
</evidence>
<protein>
    <recommendedName>
        <fullName evidence="2">F-box associated beta-propeller type 3 domain-containing protein</fullName>
    </recommendedName>
</protein>
<reference evidence="3 4" key="1">
    <citation type="journal article" date="2009" name="Nat. Genet.">
        <title>The genome of the cucumber, Cucumis sativus L.</title>
        <authorList>
            <person name="Huang S."/>
            <person name="Li R."/>
            <person name="Zhang Z."/>
            <person name="Li L."/>
            <person name="Gu X."/>
            <person name="Fan W."/>
            <person name="Lucas W.J."/>
            <person name="Wang X."/>
            <person name="Xie B."/>
            <person name="Ni P."/>
            <person name="Ren Y."/>
            <person name="Zhu H."/>
            <person name="Li J."/>
            <person name="Lin K."/>
            <person name="Jin W."/>
            <person name="Fei Z."/>
            <person name="Li G."/>
            <person name="Staub J."/>
            <person name="Kilian A."/>
            <person name="van der Vossen E.A."/>
            <person name="Wu Y."/>
            <person name="Guo J."/>
            <person name="He J."/>
            <person name="Jia Z."/>
            <person name="Ren Y."/>
            <person name="Tian G."/>
            <person name="Lu Y."/>
            <person name="Ruan J."/>
            <person name="Qian W."/>
            <person name="Wang M."/>
            <person name="Huang Q."/>
            <person name="Li B."/>
            <person name="Xuan Z."/>
            <person name="Cao J."/>
            <person name="Asan"/>
            <person name="Wu Z."/>
            <person name="Zhang J."/>
            <person name="Cai Q."/>
            <person name="Bai Y."/>
            <person name="Zhao B."/>
            <person name="Han Y."/>
            <person name="Li Y."/>
            <person name="Li X."/>
            <person name="Wang S."/>
            <person name="Shi Q."/>
            <person name="Liu S."/>
            <person name="Cho W.K."/>
            <person name="Kim J.Y."/>
            <person name="Xu Y."/>
            <person name="Heller-Uszynska K."/>
            <person name="Miao H."/>
            <person name="Cheng Z."/>
            <person name="Zhang S."/>
            <person name="Wu J."/>
            <person name="Yang Y."/>
            <person name="Kang H."/>
            <person name="Li M."/>
            <person name="Liang H."/>
            <person name="Ren X."/>
            <person name="Shi Z."/>
            <person name="Wen M."/>
            <person name="Jian M."/>
            <person name="Yang H."/>
            <person name="Zhang G."/>
            <person name="Yang Z."/>
            <person name="Chen R."/>
            <person name="Liu S."/>
            <person name="Li J."/>
            <person name="Ma L."/>
            <person name="Liu H."/>
            <person name="Zhou Y."/>
            <person name="Zhao J."/>
            <person name="Fang X."/>
            <person name="Li G."/>
            <person name="Fang L."/>
            <person name="Li Y."/>
            <person name="Liu D."/>
            <person name="Zheng H."/>
            <person name="Zhang Y."/>
            <person name="Qin N."/>
            <person name="Li Z."/>
            <person name="Yang G."/>
            <person name="Yang S."/>
            <person name="Bolund L."/>
            <person name="Kristiansen K."/>
            <person name="Zheng H."/>
            <person name="Li S."/>
            <person name="Zhang X."/>
            <person name="Yang H."/>
            <person name="Wang J."/>
            <person name="Sun R."/>
            <person name="Zhang B."/>
            <person name="Jiang S."/>
            <person name="Wang J."/>
            <person name="Du Y."/>
            <person name="Li S."/>
        </authorList>
    </citation>
    <scope>NUCLEOTIDE SEQUENCE [LARGE SCALE GENOMIC DNA]</scope>
    <source>
        <strain evidence="4">cv. 9930</strain>
    </source>
</reference>
<organism evidence="3 4">
    <name type="scientific">Cucumis sativus</name>
    <name type="common">Cucumber</name>
    <dbReference type="NCBI Taxonomy" id="3659"/>
    <lineage>
        <taxon>Eukaryota</taxon>
        <taxon>Viridiplantae</taxon>
        <taxon>Streptophyta</taxon>
        <taxon>Embryophyta</taxon>
        <taxon>Tracheophyta</taxon>
        <taxon>Spermatophyta</taxon>
        <taxon>Magnoliopsida</taxon>
        <taxon>eudicotyledons</taxon>
        <taxon>Gunneridae</taxon>
        <taxon>Pentapetalae</taxon>
        <taxon>rosids</taxon>
        <taxon>fabids</taxon>
        <taxon>Cucurbitales</taxon>
        <taxon>Cucurbitaceae</taxon>
        <taxon>Benincaseae</taxon>
        <taxon>Cucumis</taxon>
    </lineage>
</organism>